<protein>
    <submittedName>
        <fullName evidence="1">Uncharacterized protein</fullName>
    </submittedName>
</protein>
<dbReference type="EMBL" id="GBRH01239338">
    <property type="protein sequence ID" value="JAD58557.1"/>
    <property type="molecule type" value="Transcribed_RNA"/>
</dbReference>
<reference evidence="1" key="1">
    <citation type="submission" date="2014-09" db="EMBL/GenBank/DDBJ databases">
        <authorList>
            <person name="Magalhaes I.L.F."/>
            <person name="Oliveira U."/>
            <person name="Santos F.R."/>
            <person name="Vidigal T.H.D.A."/>
            <person name="Brescovit A.D."/>
            <person name="Santos A.J."/>
        </authorList>
    </citation>
    <scope>NUCLEOTIDE SEQUENCE</scope>
    <source>
        <tissue evidence="1">Shoot tissue taken approximately 20 cm above the soil surface</tissue>
    </source>
</reference>
<accession>A0A0A9BGZ7</accession>
<proteinExistence type="predicted"/>
<organism evidence="1">
    <name type="scientific">Arundo donax</name>
    <name type="common">Giant reed</name>
    <name type="synonym">Donax arundinaceus</name>
    <dbReference type="NCBI Taxonomy" id="35708"/>
    <lineage>
        <taxon>Eukaryota</taxon>
        <taxon>Viridiplantae</taxon>
        <taxon>Streptophyta</taxon>
        <taxon>Embryophyta</taxon>
        <taxon>Tracheophyta</taxon>
        <taxon>Spermatophyta</taxon>
        <taxon>Magnoliopsida</taxon>
        <taxon>Liliopsida</taxon>
        <taxon>Poales</taxon>
        <taxon>Poaceae</taxon>
        <taxon>PACMAD clade</taxon>
        <taxon>Arundinoideae</taxon>
        <taxon>Arundineae</taxon>
        <taxon>Arundo</taxon>
    </lineage>
</organism>
<reference evidence="1" key="2">
    <citation type="journal article" date="2015" name="Data Brief">
        <title>Shoot transcriptome of the giant reed, Arundo donax.</title>
        <authorList>
            <person name="Barrero R.A."/>
            <person name="Guerrero F.D."/>
            <person name="Moolhuijzen P."/>
            <person name="Goolsby J.A."/>
            <person name="Tidwell J."/>
            <person name="Bellgard S.E."/>
            <person name="Bellgard M.I."/>
        </authorList>
    </citation>
    <scope>NUCLEOTIDE SEQUENCE</scope>
    <source>
        <tissue evidence="1">Shoot tissue taken approximately 20 cm above the soil surface</tissue>
    </source>
</reference>
<name>A0A0A9BGZ7_ARUDO</name>
<sequence length="9" mass="1227">MFLKFWELN</sequence>
<evidence type="ECO:0000313" key="1">
    <source>
        <dbReference type="EMBL" id="JAD58557.1"/>
    </source>
</evidence>